<dbReference type="SUPFAM" id="SSF52540">
    <property type="entry name" value="P-loop containing nucleoside triphosphate hydrolases"/>
    <property type="match status" value="1"/>
</dbReference>
<dbReference type="EnsemblMetazoa" id="G17923.4">
    <property type="protein sequence ID" value="G17923.4:cds"/>
    <property type="gene ID" value="G17923"/>
</dbReference>
<accession>A0A8W8JDS3</accession>
<organism evidence="1 2">
    <name type="scientific">Magallana gigas</name>
    <name type="common">Pacific oyster</name>
    <name type="synonym">Crassostrea gigas</name>
    <dbReference type="NCBI Taxonomy" id="29159"/>
    <lineage>
        <taxon>Eukaryota</taxon>
        <taxon>Metazoa</taxon>
        <taxon>Spiralia</taxon>
        <taxon>Lophotrochozoa</taxon>
        <taxon>Mollusca</taxon>
        <taxon>Bivalvia</taxon>
        <taxon>Autobranchia</taxon>
        <taxon>Pteriomorphia</taxon>
        <taxon>Ostreida</taxon>
        <taxon>Ostreoidea</taxon>
        <taxon>Ostreidae</taxon>
        <taxon>Magallana</taxon>
    </lineage>
</organism>
<dbReference type="PANTHER" id="PTHR10704">
    <property type="entry name" value="CARBOHYDRATE SULFOTRANSFERASE"/>
    <property type="match status" value="1"/>
</dbReference>
<dbReference type="GO" id="GO:0001517">
    <property type="term" value="F:N-acetylglucosamine 6-O-sulfotransferase activity"/>
    <property type="evidence" value="ECO:0007669"/>
    <property type="project" value="TreeGrafter"/>
</dbReference>
<dbReference type="Gene3D" id="3.40.50.300">
    <property type="entry name" value="P-loop containing nucleotide triphosphate hydrolases"/>
    <property type="match status" value="1"/>
</dbReference>
<proteinExistence type="predicted"/>
<dbReference type="InterPro" id="IPR051135">
    <property type="entry name" value="Gal/GlcNAc/GalNAc_ST"/>
</dbReference>
<evidence type="ECO:0000313" key="1">
    <source>
        <dbReference type="EnsemblMetazoa" id="G17923.4:cds"/>
    </source>
</evidence>
<protein>
    <submittedName>
        <fullName evidence="1">Uncharacterized protein</fullName>
    </submittedName>
</protein>
<keyword evidence="2" id="KW-1185">Reference proteome</keyword>
<dbReference type="PANTHER" id="PTHR10704:SF44">
    <property type="entry name" value="LD35051P-RELATED"/>
    <property type="match status" value="1"/>
</dbReference>
<dbReference type="GO" id="GO:0006790">
    <property type="term" value="P:sulfur compound metabolic process"/>
    <property type="evidence" value="ECO:0007669"/>
    <property type="project" value="TreeGrafter"/>
</dbReference>
<dbReference type="AlphaFoldDB" id="A0A8W8JDS3"/>
<dbReference type="Pfam" id="PF13469">
    <property type="entry name" value="Sulfotransfer_3"/>
    <property type="match status" value="1"/>
</dbReference>
<evidence type="ECO:0000313" key="2">
    <source>
        <dbReference type="Proteomes" id="UP000005408"/>
    </source>
</evidence>
<dbReference type="Proteomes" id="UP000005408">
    <property type="component" value="Unassembled WGS sequence"/>
</dbReference>
<reference evidence="1" key="1">
    <citation type="submission" date="2022-08" db="UniProtKB">
        <authorList>
            <consortium name="EnsemblMetazoa"/>
        </authorList>
    </citation>
    <scope>IDENTIFICATION</scope>
    <source>
        <strain evidence="1">05x7-T-G4-1.051#20</strain>
    </source>
</reference>
<sequence length="340" mass="39404">MNNKETKITKTKSIIILFFKGLSIAQHLLEKSVKTENSINSKRAHQLRSPSANSEIRPIIILSTFRSGSTLTGDILQQAQDSFYLYEPLNPLNYLMYGVKNATRLQLVNGSTRSVGAYDFNKMSVNILTSLITCDFWSLDIDTASHGFLFYSRRSIPYITCVNLTKRRTTLLDAVRKCMPIWKENCENSTFRIFKVVRLSMDWMEILLKKFPRLMVVHLVRDPRAIQVSRDKLGDNMFENLRHGFTKLCNRLAWNLYFETRLNKTYGRIFRLYYETLALHPFKTSKWLYNSLGLTYTSEVNAHVHHLTRAGVPDDCPTCAVRANSSAHVHSWKKYLIELI</sequence>
<dbReference type="InterPro" id="IPR027417">
    <property type="entry name" value="P-loop_NTPase"/>
</dbReference>
<dbReference type="GO" id="GO:0006044">
    <property type="term" value="P:N-acetylglucosamine metabolic process"/>
    <property type="evidence" value="ECO:0007669"/>
    <property type="project" value="TreeGrafter"/>
</dbReference>
<name>A0A8W8JDS3_MAGGI</name>